<dbReference type="CDD" id="cd02440">
    <property type="entry name" value="AdoMet_MTases"/>
    <property type="match status" value="1"/>
</dbReference>
<dbReference type="AlphaFoldDB" id="A0A8J3EX03"/>
<protein>
    <recommendedName>
        <fullName evidence="3">THUMP-like domain-containing protein</fullName>
    </recommendedName>
</protein>
<dbReference type="SUPFAM" id="SSF53335">
    <property type="entry name" value="S-adenosyl-L-methionine-dependent methyltransferases"/>
    <property type="match status" value="1"/>
</dbReference>
<evidence type="ECO:0000313" key="1">
    <source>
        <dbReference type="EMBL" id="GGI04783.1"/>
    </source>
</evidence>
<reference evidence="1" key="2">
    <citation type="submission" date="2020-09" db="EMBL/GenBank/DDBJ databases">
        <authorList>
            <person name="Sun Q."/>
            <person name="Zhou Y."/>
        </authorList>
    </citation>
    <scope>NUCLEOTIDE SEQUENCE</scope>
    <source>
        <strain evidence="1">CGMCC 1.14988</strain>
    </source>
</reference>
<dbReference type="Proteomes" id="UP000650511">
    <property type="component" value="Unassembled WGS sequence"/>
</dbReference>
<dbReference type="RefSeq" id="WP_165403989.1">
    <property type="nucleotide sequence ID" value="NZ_BMHA01000003.1"/>
</dbReference>
<dbReference type="GO" id="GO:0008168">
    <property type="term" value="F:methyltransferase activity"/>
    <property type="evidence" value="ECO:0007669"/>
    <property type="project" value="InterPro"/>
</dbReference>
<dbReference type="InterPro" id="IPR019012">
    <property type="entry name" value="RNA_cap_Gua-N2-MeTrfase"/>
</dbReference>
<proteinExistence type="predicted"/>
<dbReference type="GO" id="GO:0036261">
    <property type="term" value="P:7-methylguanosine cap hypermethylation"/>
    <property type="evidence" value="ECO:0007669"/>
    <property type="project" value="InterPro"/>
</dbReference>
<keyword evidence="2" id="KW-1185">Reference proteome</keyword>
<gene>
    <name evidence="1" type="ORF">GCM10011354_10820</name>
</gene>
<dbReference type="EMBL" id="BMHA01000003">
    <property type="protein sequence ID" value="GGI04783.1"/>
    <property type="molecule type" value="Genomic_DNA"/>
</dbReference>
<dbReference type="InterPro" id="IPR029063">
    <property type="entry name" value="SAM-dependent_MTases_sf"/>
</dbReference>
<organism evidence="1 2">
    <name type="scientific">Egicoccus halophilus</name>
    <dbReference type="NCBI Taxonomy" id="1670830"/>
    <lineage>
        <taxon>Bacteria</taxon>
        <taxon>Bacillati</taxon>
        <taxon>Actinomycetota</taxon>
        <taxon>Nitriliruptoria</taxon>
        <taxon>Egicoccales</taxon>
        <taxon>Egicoccaceae</taxon>
        <taxon>Egicoccus</taxon>
    </lineage>
</organism>
<reference evidence="1" key="1">
    <citation type="journal article" date="2014" name="Int. J. Syst. Evol. Microbiol.">
        <title>Complete genome sequence of Corynebacterium casei LMG S-19264T (=DSM 44701T), isolated from a smear-ripened cheese.</title>
        <authorList>
            <consortium name="US DOE Joint Genome Institute (JGI-PGF)"/>
            <person name="Walter F."/>
            <person name="Albersmeier A."/>
            <person name="Kalinowski J."/>
            <person name="Ruckert C."/>
        </authorList>
    </citation>
    <scope>NUCLEOTIDE SEQUENCE</scope>
    <source>
        <strain evidence="1">CGMCC 1.14988</strain>
    </source>
</reference>
<dbReference type="Gene3D" id="3.40.50.150">
    <property type="entry name" value="Vaccinia Virus protein VP39"/>
    <property type="match status" value="1"/>
</dbReference>
<dbReference type="Pfam" id="PF09445">
    <property type="entry name" value="Methyltransf_15"/>
    <property type="match status" value="1"/>
</dbReference>
<accession>A0A8J3EX03</accession>
<evidence type="ECO:0000313" key="2">
    <source>
        <dbReference type="Proteomes" id="UP000650511"/>
    </source>
</evidence>
<name>A0A8J3EX03_9ACTN</name>
<sequence>MSELDETTARWLVADGREAVDAVTAALDAGEDELRVLERLRGSGLDAARTAAVLGAAGARRRARGRWPDAERLLFTREALEQASDPQVSDWRTRRLAGRVVWDLCAGCGGDTLAAARHGAAVTAVDRDAGRLVLLAHNAAVTGVEVELRRADVLDVDVPAGALVHVDPGRRREGRRVRRLAEHLPPVGAVWAAHGRDRGIAVVLSPAVALDDPDLPTAAELEFVQVGDDLREAVAWGHELRSPGVRARATLLPEGHTRVRTGGARSRRPVGPPGAFLVEVAPAAVRARLHDQIGAEIGAHRLADGRALLTSDELPPASPWYRVRPVHAVLPVRPKVVRRWLREADPDVVELVAHGLPLDVGAWWRALGRPPRGPAGWRIELVRTDDGGRVLVTRAAAGSAARTVG</sequence>
<comment type="caution">
    <text evidence="1">The sequence shown here is derived from an EMBL/GenBank/DDBJ whole genome shotgun (WGS) entry which is preliminary data.</text>
</comment>
<evidence type="ECO:0008006" key="3">
    <source>
        <dbReference type="Google" id="ProtNLM"/>
    </source>
</evidence>